<dbReference type="RefSeq" id="XP_030381693.1">
    <property type="nucleotide sequence ID" value="XM_030525833.1"/>
</dbReference>
<evidence type="ECO:0000313" key="3">
    <source>
        <dbReference type="RefSeq" id="XP_030381693.1"/>
    </source>
</evidence>
<dbReference type="GeneID" id="115629378"/>
<keyword evidence="1" id="KW-0732">Signal</keyword>
<dbReference type="Proteomes" id="UP000504634">
    <property type="component" value="Unplaced"/>
</dbReference>
<gene>
    <name evidence="3" type="primary">LOC115629378</name>
</gene>
<organism evidence="2 3">
    <name type="scientific">Drosophila lebanonensis</name>
    <name type="common">Fruit fly</name>
    <name type="synonym">Scaptodrosophila lebanonensis</name>
    <dbReference type="NCBI Taxonomy" id="7225"/>
    <lineage>
        <taxon>Eukaryota</taxon>
        <taxon>Metazoa</taxon>
        <taxon>Ecdysozoa</taxon>
        <taxon>Arthropoda</taxon>
        <taxon>Hexapoda</taxon>
        <taxon>Insecta</taxon>
        <taxon>Pterygota</taxon>
        <taxon>Neoptera</taxon>
        <taxon>Endopterygota</taxon>
        <taxon>Diptera</taxon>
        <taxon>Brachycera</taxon>
        <taxon>Muscomorpha</taxon>
        <taxon>Ephydroidea</taxon>
        <taxon>Drosophilidae</taxon>
        <taxon>Scaptodrosophila</taxon>
    </lineage>
</organism>
<keyword evidence="2" id="KW-1185">Reference proteome</keyword>
<feature type="chain" id="PRO_5026738345" evidence="1">
    <location>
        <begin position="26"/>
        <end position="109"/>
    </location>
</feature>
<sequence>MYYLKPLRSTILVLAVLCILQSVMSAPGATESDNGAAGSFTCDPEKLAEYCNNILIPIPGLNNLCKLGKGPSAIAIEKALESVCKNSNKIGICSVCTSGTSVTTTTPKA</sequence>
<proteinExistence type="predicted"/>
<evidence type="ECO:0000313" key="2">
    <source>
        <dbReference type="Proteomes" id="UP000504634"/>
    </source>
</evidence>
<protein>
    <submittedName>
        <fullName evidence="3">Uncharacterized protein LOC115629378</fullName>
    </submittedName>
</protein>
<feature type="signal peptide" evidence="1">
    <location>
        <begin position="1"/>
        <end position="25"/>
    </location>
</feature>
<name>A0A6J2U2I2_DROLE</name>
<evidence type="ECO:0000256" key="1">
    <source>
        <dbReference type="SAM" id="SignalP"/>
    </source>
</evidence>
<reference evidence="3" key="1">
    <citation type="submission" date="2025-08" db="UniProtKB">
        <authorList>
            <consortium name="RefSeq"/>
        </authorList>
    </citation>
    <scope>IDENTIFICATION</scope>
    <source>
        <strain evidence="3">11010-0011.00</strain>
        <tissue evidence="3">Whole body</tissue>
    </source>
</reference>
<accession>A0A6J2U2I2</accession>
<dbReference type="AlphaFoldDB" id="A0A6J2U2I2"/>